<dbReference type="RefSeq" id="WP_303686829.1">
    <property type="nucleotide sequence ID" value="NZ_CAJXYO010000030.1"/>
</dbReference>
<evidence type="ECO:0000256" key="1">
    <source>
        <dbReference type="ARBA" id="ARBA00022729"/>
    </source>
</evidence>
<evidence type="ECO:0000313" key="5">
    <source>
        <dbReference type="EMBL" id="OUS14583.1"/>
    </source>
</evidence>
<accession>A0A1Z8AW81</accession>
<evidence type="ECO:0000259" key="3">
    <source>
        <dbReference type="Pfam" id="PF18962"/>
    </source>
</evidence>
<dbReference type="InterPro" id="IPR026444">
    <property type="entry name" value="Secre_tail"/>
</dbReference>
<feature type="signal peptide" evidence="2">
    <location>
        <begin position="1"/>
        <end position="19"/>
    </location>
</feature>
<dbReference type="AlphaFoldDB" id="A0A1Z8AW81"/>
<dbReference type="InterPro" id="IPR047589">
    <property type="entry name" value="DUF11_rpt"/>
</dbReference>
<reference evidence="6" key="1">
    <citation type="journal article" date="2017" name="Proc. Natl. Acad. Sci. U.S.A.">
        <title>Simulation of Deepwater Horizon oil plume reveals substrate specialization within a complex community of hydrocarbon-degraders.</title>
        <authorList>
            <person name="Hu P."/>
            <person name="Dubinsky E.A."/>
            <person name="Probst A.J."/>
            <person name="Wang J."/>
            <person name="Sieber C.M.K."/>
            <person name="Tom L.M."/>
            <person name="Gardinali P."/>
            <person name="Banfield J.F."/>
            <person name="Atlas R.M."/>
            <person name="Andersen G.L."/>
        </authorList>
    </citation>
    <scope>NUCLEOTIDE SEQUENCE [LARGE SCALE GENOMIC DNA]</scope>
</reference>
<keyword evidence="1 2" id="KW-0732">Signal</keyword>
<protein>
    <submittedName>
        <fullName evidence="5">Uncharacterized protein</fullName>
    </submittedName>
</protein>
<dbReference type="Gene3D" id="3.80.10.10">
    <property type="entry name" value="Ribonuclease Inhibitor"/>
    <property type="match status" value="1"/>
</dbReference>
<evidence type="ECO:0000259" key="4">
    <source>
        <dbReference type="Pfam" id="PF24595"/>
    </source>
</evidence>
<gene>
    <name evidence="5" type="ORF">A9Q93_07680</name>
</gene>
<sequence>MKKLLFLILIIFYSKNTCAQTVNLNNPDLELFLLNNETIDTNGDDIPDTFIDSNRNNVIEQSEISSISNLYLIEVFSSSTIYSLNGLEFFTQLNHLEIRRMKLNNPDFSLFQNLEYLLLDRVSDPTIININSNTLEKLELINMNQLDVLTFQNTPLLEDLNLHSNSSLFTRLDVSTLTQLKSLQLNATFLSNLDINSNINLKSLIINKLGSVLDLSNNNQIETLHITADQFYSNILNHVPFLKDFILYGNNINTPIASIDFSANSLLQKISIFSTSTITSLNLSNNFSLNDLELSNLINLVNLDISAQNQLNRLKLRTLGIFSLDLTNNTAITNLGLSDLSLNSSVDLSSLNYLENLFVENVSISDYSLLTKPFLKTLFLRELHVPTLSFDLNFQLEKVTLYQVTLLSTNLSINKPNLDFISIFHTNLTEISLMSNVPDWSFLISNNDNLTSVFVKNNSMDQIHEQSCSLLWNDNLSYVCTDEADIDLQNNFLSLFGFNNVNVNSYCSFTPGGNFSEIQGAISIDTDNNGCDPADPVFSNFNFTATDGTLSGSISSDQSGNYYVPVSDGQHIITPNPENPTYWNFTPANVVVDFPTQASPFTQDFCVTANGSIEDLEVIVVPLEQARPGFDTDYKVVVKNKGNVTTSGTVNLDFEEDFMSLLSSAPTAAMPASNQLSWSVSNLQPFQMKEYEFTMTLNTPTQTTNPLNGGDLLTFTGTVIGTATDAMPADNTMVFDQTVVNSYDPNDKTCLEGETITPAMVGEYVHYMIRFENTGSASAVNIVVKDEIDLSQFDITTLIPLGGSHDYYTRVRDGNVVEFIHENINLDFNDATNDGYVLFKIKTLSTLLEGDTFDNLAEIYFDFNAPIITNTETVTVMNTASIAETTDASITVYPNPARDYIQISSSNGLKSASIIDVNGRMLSQTNFIGSLIEQRISTQNLNSGVYFISIQSEVGQKVEKVVVE</sequence>
<dbReference type="Pfam" id="PF24595">
    <property type="entry name" value="DUF7619"/>
    <property type="match status" value="1"/>
</dbReference>
<dbReference type="InterPro" id="IPR055353">
    <property type="entry name" value="DUF7619"/>
</dbReference>
<proteinExistence type="predicted"/>
<dbReference type="NCBIfam" id="TIGR01451">
    <property type="entry name" value="B_ant_repeat"/>
    <property type="match status" value="1"/>
</dbReference>
<dbReference type="EMBL" id="MAAX01000118">
    <property type="protein sequence ID" value="OUS14583.1"/>
    <property type="molecule type" value="Genomic_DNA"/>
</dbReference>
<dbReference type="NCBIfam" id="TIGR04183">
    <property type="entry name" value="Por_Secre_tail"/>
    <property type="match status" value="1"/>
</dbReference>
<dbReference type="Proteomes" id="UP000196102">
    <property type="component" value="Unassembled WGS sequence"/>
</dbReference>
<comment type="caution">
    <text evidence="5">The sequence shown here is derived from an EMBL/GenBank/DDBJ whole genome shotgun (WGS) entry which is preliminary data.</text>
</comment>
<evidence type="ECO:0000313" key="6">
    <source>
        <dbReference type="Proteomes" id="UP000196102"/>
    </source>
</evidence>
<dbReference type="InterPro" id="IPR032675">
    <property type="entry name" value="LRR_dom_sf"/>
</dbReference>
<organism evidence="5 6">
    <name type="scientific">Nonlabens dokdonensis</name>
    <dbReference type="NCBI Taxonomy" id="328515"/>
    <lineage>
        <taxon>Bacteria</taxon>
        <taxon>Pseudomonadati</taxon>
        <taxon>Bacteroidota</taxon>
        <taxon>Flavobacteriia</taxon>
        <taxon>Flavobacteriales</taxon>
        <taxon>Flavobacteriaceae</taxon>
        <taxon>Nonlabens</taxon>
    </lineage>
</organism>
<feature type="chain" id="PRO_5012373995" evidence="2">
    <location>
        <begin position="20"/>
        <end position="964"/>
    </location>
</feature>
<feature type="domain" description="Secretion system C-terminal sorting" evidence="3">
    <location>
        <begin position="892"/>
        <end position="963"/>
    </location>
</feature>
<name>A0A1Z8AW81_9FLAO</name>
<dbReference type="Pfam" id="PF18962">
    <property type="entry name" value="Por_Secre_tail"/>
    <property type="match status" value="1"/>
</dbReference>
<evidence type="ECO:0000256" key="2">
    <source>
        <dbReference type="SAM" id="SignalP"/>
    </source>
</evidence>
<feature type="domain" description="DUF7619" evidence="4">
    <location>
        <begin position="744"/>
        <end position="873"/>
    </location>
</feature>